<keyword evidence="11" id="KW-0963">Cytoplasm</keyword>
<dbReference type="InterPro" id="IPR018162">
    <property type="entry name" value="Ala-tRNA-ligase_IIc_anticod-bd"/>
</dbReference>
<dbReference type="RefSeq" id="WP_382167285.1">
    <property type="nucleotide sequence ID" value="NZ_JBHTBR010000005.1"/>
</dbReference>
<dbReference type="InterPro" id="IPR012947">
    <property type="entry name" value="tRNA_SAD"/>
</dbReference>
<evidence type="ECO:0000256" key="10">
    <source>
        <dbReference type="ARBA" id="ARBA00023146"/>
    </source>
</evidence>
<dbReference type="PROSITE" id="PS50860">
    <property type="entry name" value="AA_TRNA_LIGASE_II_ALA"/>
    <property type="match status" value="1"/>
</dbReference>
<dbReference type="Proteomes" id="UP001596492">
    <property type="component" value="Unassembled WGS sequence"/>
</dbReference>
<dbReference type="GO" id="GO:0004813">
    <property type="term" value="F:alanine-tRNA ligase activity"/>
    <property type="evidence" value="ECO:0007669"/>
    <property type="project" value="UniProtKB-EC"/>
</dbReference>
<evidence type="ECO:0000256" key="1">
    <source>
        <dbReference type="ARBA" id="ARBA00008226"/>
    </source>
</evidence>
<keyword evidence="6 11" id="KW-0862">Zinc</keyword>
<evidence type="ECO:0000256" key="5">
    <source>
        <dbReference type="ARBA" id="ARBA00022741"/>
    </source>
</evidence>
<keyword evidence="10 11" id="KW-0030">Aminoacyl-tRNA synthetase</keyword>
<dbReference type="Gene3D" id="3.10.310.40">
    <property type="match status" value="1"/>
</dbReference>
<sequence length="896" mass="95657">MSDTTASFKANSSNSVNGVRSQFLEYFNSNGHAVIPSAPLVPQGDATLLFVNAGMVPFKNLFTGAETPSNLRATSSQKCVRAGGKHNDLDNVGYTARHHTFFEMLGNFSFGDYFKAQAIEHAWNVVTKVFGLPVEKLVVTVYSEDEEAAALWKKIAGLPDSKIIRISTSDNFWSMGDTGPCGPCSEIFYDHGPDVWGGPPGSPEEDGDRFIEIWNLVFMQFDQSSDGSRVNLPKPSIDTGMGLERMAAVLQGVHNNYEIDLFQNLIAAEEDIYKQKSNAENIGSLRVISDHLRSSAFLIADGVTPSNEGRGYVLRRIMRRAMRHGHLLGSDQPTMHKLVPALIGEMGAAYPELARAQAAIINTLEQEEGRFQRTLGRGLALLEDATSSLSKGDVLPGETAFKLYDTFGFPVDLTQDVLRSKGIEVDEAGFAASMKEQRENSQASWQGTGDSGASKIWFQVRDAHGATEFLGYSDETSEGVLKGIIVDGEMAQELREGDKAELVFDKTPFYGESGGQAGDRGEVRFAGGAVFRVLDTQKRAGDVFAHIGEMVTGDVKVDAKALMEIDSVRRSNIKANHSATHILHAALRNNLGDHVTQKGSLVEEDKLRFDFSHSGTLSQIELDKIEAEVNAVIRQNNEVSTREMAPEAAIEAGAMALFGEKYGDSVRVLAMGEALEGGDKAYSVELCGGVHVKRTGDIAVFAITNESGVSAGVRRIEAVTGAAALEFLKGKVAIARSIADSLKSTIENAPSRVLALQEQKRALENELSAAKKKLAMGAGSGGAAEGPEEINGVKLLARIAEGVPAKDLRGLIDDAKKQLGSGVAVFIAVNDGKAAVATGVTKDLTDKISAVDLVKLAAECVGGKGGGGRPDMAQAGGPDGAKAAEAVEAVRAFLKG</sequence>
<name>A0ABW2ILM6_9PROT</name>
<keyword evidence="15" id="KW-1185">Reference proteome</keyword>
<proteinExistence type="inferred from homology"/>
<evidence type="ECO:0000313" key="15">
    <source>
        <dbReference type="Proteomes" id="UP001596492"/>
    </source>
</evidence>
<dbReference type="Gene3D" id="2.40.30.130">
    <property type="match status" value="1"/>
</dbReference>
<evidence type="ECO:0000259" key="13">
    <source>
        <dbReference type="PROSITE" id="PS50860"/>
    </source>
</evidence>
<dbReference type="Gene3D" id="3.30.54.20">
    <property type="match status" value="1"/>
</dbReference>
<dbReference type="InterPro" id="IPR003156">
    <property type="entry name" value="DHHA1_dom"/>
</dbReference>
<comment type="subcellular location">
    <subcellularLocation>
        <location evidence="11">Cytoplasm</location>
    </subcellularLocation>
</comment>
<dbReference type="Pfam" id="PF01411">
    <property type="entry name" value="tRNA-synt_2c"/>
    <property type="match status" value="1"/>
</dbReference>
<dbReference type="SUPFAM" id="SSF50447">
    <property type="entry name" value="Translation proteins"/>
    <property type="match status" value="1"/>
</dbReference>
<dbReference type="EC" id="6.1.1.7" evidence="11"/>
<dbReference type="NCBIfam" id="TIGR00344">
    <property type="entry name" value="alaS"/>
    <property type="match status" value="1"/>
</dbReference>
<evidence type="ECO:0000256" key="9">
    <source>
        <dbReference type="ARBA" id="ARBA00022917"/>
    </source>
</evidence>
<dbReference type="SMART" id="SM00863">
    <property type="entry name" value="tRNA_SAD"/>
    <property type="match status" value="1"/>
</dbReference>
<dbReference type="PANTHER" id="PTHR11777">
    <property type="entry name" value="ALANYL-TRNA SYNTHETASE"/>
    <property type="match status" value="1"/>
</dbReference>
<evidence type="ECO:0000256" key="11">
    <source>
        <dbReference type="HAMAP-Rule" id="MF_00036"/>
    </source>
</evidence>
<feature type="binding site" evidence="11">
    <location>
        <position position="577"/>
    </location>
    <ligand>
        <name>Zn(2+)</name>
        <dbReference type="ChEBI" id="CHEBI:29105"/>
    </ligand>
</feature>
<dbReference type="CDD" id="cd00673">
    <property type="entry name" value="AlaRS_core"/>
    <property type="match status" value="1"/>
</dbReference>
<comment type="caution">
    <text evidence="14">The sequence shown here is derived from an EMBL/GenBank/DDBJ whole genome shotgun (WGS) entry which is preliminary data.</text>
</comment>
<evidence type="ECO:0000313" key="14">
    <source>
        <dbReference type="EMBL" id="MFC7292043.1"/>
    </source>
</evidence>
<keyword evidence="8 11" id="KW-0694">RNA-binding</keyword>
<comment type="domain">
    <text evidence="11">Consists of three domains; the N-terminal catalytic domain, the editing domain and the C-terminal C-Ala domain. The editing domain removes incorrectly charged amino acids, while the C-Ala domain, along with tRNA(Ala), serves as a bridge to cooperatively bring together the editing and aminoacylation centers thus stimulating deacylation of misacylated tRNAs.</text>
</comment>
<evidence type="ECO:0000256" key="6">
    <source>
        <dbReference type="ARBA" id="ARBA00022833"/>
    </source>
</evidence>
<dbReference type="PANTHER" id="PTHR11777:SF9">
    <property type="entry name" value="ALANINE--TRNA LIGASE, CYTOPLASMIC"/>
    <property type="match status" value="1"/>
</dbReference>
<comment type="similarity">
    <text evidence="1 11">Belongs to the class-II aminoacyl-tRNA synthetase family.</text>
</comment>
<evidence type="ECO:0000256" key="2">
    <source>
        <dbReference type="ARBA" id="ARBA00022555"/>
    </source>
</evidence>
<dbReference type="Pfam" id="PF02272">
    <property type="entry name" value="DHHA1"/>
    <property type="match status" value="1"/>
</dbReference>
<dbReference type="SUPFAM" id="SSF101353">
    <property type="entry name" value="Putative anticodon-binding domain of alanyl-tRNA synthetase (AlaRS)"/>
    <property type="match status" value="1"/>
</dbReference>
<dbReference type="InterPro" id="IPR023033">
    <property type="entry name" value="Ala_tRNA_ligase_euk/bac"/>
</dbReference>
<dbReference type="InterPro" id="IPR018163">
    <property type="entry name" value="Thr/Ala-tRNA-synth_IIc_edit"/>
</dbReference>
<keyword evidence="5 11" id="KW-0547">Nucleotide-binding</keyword>
<protein>
    <recommendedName>
        <fullName evidence="11">Alanine--tRNA ligase</fullName>
        <ecNumber evidence="11">6.1.1.7</ecNumber>
    </recommendedName>
    <alternativeName>
        <fullName evidence="11">Alanyl-tRNA synthetase</fullName>
        <shortName evidence="11">AlaRS</shortName>
    </alternativeName>
</protein>
<dbReference type="Gene3D" id="3.30.980.10">
    <property type="entry name" value="Threonyl-trna Synthetase, Chain A, domain 2"/>
    <property type="match status" value="1"/>
</dbReference>
<keyword evidence="7 11" id="KW-0067">ATP-binding</keyword>
<dbReference type="SUPFAM" id="SSF55186">
    <property type="entry name" value="ThrRS/AlaRS common domain"/>
    <property type="match status" value="1"/>
</dbReference>
<accession>A0ABW2ILM6</accession>
<comment type="catalytic activity">
    <reaction evidence="11">
        <text>tRNA(Ala) + L-alanine + ATP = L-alanyl-tRNA(Ala) + AMP + diphosphate</text>
        <dbReference type="Rhea" id="RHEA:12540"/>
        <dbReference type="Rhea" id="RHEA-COMP:9657"/>
        <dbReference type="Rhea" id="RHEA-COMP:9923"/>
        <dbReference type="ChEBI" id="CHEBI:30616"/>
        <dbReference type="ChEBI" id="CHEBI:33019"/>
        <dbReference type="ChEBI" id="CHEBI:57972"/>
        <dbReference type="ChEBI" id="CHEBI:78442"/>
        <dbReference type="ChEBI" id="CHEBI:78497"/>
        <dbReference type="ChEBI" id="CHEBI:456215"/>
        <dbReference type="EC" id="6.1.1.7"/>
    </reaction>
</comment>
<dbReference type="HAMAP" id="MF_00036_B">
    <property type="entry name" value="Ala_tRNA_synth_B"/>
    <property type="match status" value="1"/>
</dbReference>
<feature type="coiled-coil region" evidence="12">
    <location>
        <begin position="746"/>
        <end position="773"/>
    </location>
</feature>
<gene>
    <name evidence="11 14" type="primary">alaS</name>
    <name evidence="14" type="ORF">ACFQS8_10490</name>
</gene>
<dbReference type="InterPro" id="IPR050058">
    <property type="entry name" value="Ala-tRNA_ligase"/>
</dbReference>
<dbReference type="InterPro" id="IPR002318">
    <property type="entry name" value="Ala-tRNA-lgiase_IIc"/>
</dbReference>
<feature type="binding site" evidence="11">
    <location>
        <position position="581"/>
    </location>
    <ligand>
        <name>Zn(2+)</name>
        <dbReference type="ChEBI" id="CHEBI:29105"/>
    </ligand>
</feature>
<dbReference type="InterPro" id="IPR018165">
    <property type="entry name" value="Ala-tRNA-synth_IIc_core"/>
</dbReference>
<dbReference type="PRINTS" id="PR00980">
    <property type="entry name" value="TRNASYNTHALA"/>
</dbReference>
<dbReference type="EMBL" id="JBHTBR010000005">
    <property type="protein sequence ID" value="MFC7292043.1"/>
    <property type="molecule type" value="Genomic_DNA"/>
</dbReference>
<reference evidence="15" key="1">
    <citation type="journal article" date="2019" name="Int. J. Syst. Evol. Microbiol.">
        <title>The Global Catalogue of Microorganisms (GCM) 10K type strain sequencing project: providing services to taxonomists for standard genome sequencing and annotation.</title>
        <authorList>
            <consortium name="The Broad Institute Genomics Platform"/>
            <consortium name="The Broad Institute Genome Sequencing Center for Infectious Disease"/>
            <person name="Wu L."/>
            <person name="Ma J."/>
        </authorList>
    </citation>
    <scope>NUCLEOTIDE SEQUENCE [LARGE SCALE GENOMIC DNA]</scope>
    <source>
        <strain evidence="15">CCUG 51308</strain>
    </source>
</reference>
<dbReference type="InterPro" id="IPR018164">
    <property type="entry name" value="Ala-tRNA-synth_IIc_N"/>
</dbReference>
<keyword evidence="12" id="KW-0175">Coiled coil</keyword>
<keyword evidence="9 11" id="KW-0648">Protein biosynthesis</keyword>
<evidence type="ECO:0000256" key="7">
    <source>
        <dbReference type="ARBA" id="ARBA00022840"/>
    </source>
</evidence>
<evidence type="ECO:0000256" key="12">
    <source>
        <dbReference type="SAM" id="Coils"/>
    </source>
</evidence>
<feature type="domain" description="Alanyl-transfer RNA synthetases family profile" evidence="13">
    <location>
        <begin position="14"/>
        <end position="730"/>
    </location>
</feature>
<keyword evidence="4 11" id="KW-0479">Metal-binding</keyword>
<organism evidence="14 15">
    <name type="scientific">Hirschia litorea</name>
    <dbReference type="NCBI Taxonomy" id="1199156"/>
    <lineage>
        <taxon>Bacteria</taxon>
        <taxon>Pseudomonadati</taxon>
        <taxon>Pseudomonadota</taxon>
        <taxon>Alphaproteobacteria</taxon>
        <taxon>Hyphomonadales</taxon>
        <taxon>Hyphomonadaceae</taxon>
        <taxon>Hirschia</taxon>
    </lineage>
</organism>
<comment type="function">
    <text evidence="11">Catalyzes the attachment of alanine to tRNA(Ala) in a two-step reaction: alanine is first activated by ATP to form Ala-AMP and then transferred to the acceptor end of tRNA(Ala). Also edits incorrectly charged Ser-tRNA(Ala) and Gly-tRNA(Ala) via its editing domain.</text>
</comment>
<dbReference type="Gene3D" id="3.30.930.10">
    <property type="entry name" value="Bira Bifunctional Protein, Domain 2"/>
    <property type="match status" value="1"/>
</dbReference>
<evidence type="ECO:0000256" key="4">
    <source>
        <dbReference type="ARBA" id="ARBA00022723"/>
    </source>
</evidence>
<comment type="cofactor">
    <cofactor evidence="11">
        <name>Zn(2+)</name>
        <dbReference type="ChEBI" id="CHEBI:29105"/>
    </cofactor>
    <text evidence="11">Binds 1 zinc ion per subunit.</text>
</comment>
<feature type="binding site" evidence="11">
    <location>
        <position position="687"/>
    </location>
    <ligand>
        <name>Zn(2+)</name>
        <dbReference type="ChEBI" id="CHEBI:29105"/>
    </ligand>
</feature>
<dbReference type="InterPro" id="IPR009000">
    <property type="entry name" value="Transl_B-barrel_sf"/>
</dbReference>
<keyword evidence="2 11" id="KW-0820">tRNA-binding</keyword>
<keyword evidence="3 11" id="KW-0436">Ligase</keyword>
<dbReference type="Pfam" id="PF07973">
    <property type="entry name" value="tRNA_SAD"/>
    <property type="match status" value="1"/>
</dbReference>
<dbReference type="SUPFAM" id="SSF55681">
    <property type="entry name" value="Class II aaRS and biotin synthetases"/>
    <property type="match status" value="1"/>
</dbReference>
<evidence type="ECO:0000256" key="8">
    <source>
        <dbReference type="ARBA" id="ARBA00022884"/>
    </source>
</evidence>
<dbReference type="InterPro" id="IPR045864">
    <property type="entry name" value="aa-tRNA-synth_II/BPL/LPL"/>
</dbReference>
<feature type="binding site" evidence="11">
    <location>
        <position position="691"/>
    </location>
    <ligand>
        <name>Zn(2+)</name>
        <dbReference type="ChEBI" id="CHEBI:29105"/>
    </ligand>
</feature>
<evidence type="ECO:0000256" key="3">
    <source>
        <dbReference type="ARBA" id="ARBA00022598"/>
    </source>
</evidence>